<protein>
    <submittedName>
        <fullName evidence="3">Galactose oxidase</fullName>
    </submittedName>
</protein>
<dbReference type="OMA" id="MGRTMDI"/>
<dbReference type="InterPro" id="IPR015915">
    <property type="entry name" value="Kelch-typ_b-propeller"/>
</dbReference>
<feature type="compositionally biased region" description="Polar residues" evidence="1">
    <location>
        <begin position="746"/>
        <end position="761"/>
    </location>
</feature>
<feature type="region of interest" description="Disordered" evidence="1">
    <location>
        <begin position="374"/>
        <end position="438"/>
    </location>
</feature>
<feature type="compositionally biased region" description="Low complexity" evidence="1">
    <location>
        <begin position="393"/>
        <end position="419"/>
    </location>
</feature>
<feature type="compositionally biased region" description="Polar residues" evidence="1">
    <location>
        <begin position="830"/>
        <end position="841"/>
    </location>
</feature>
<keyword evidence="4" id="KW-1185">Reference proteome</keyword>
<organism evidence="3 4">
    <name type="scientific">Gloeophyllum trabeum (strain ATCC 11539 / FP-39264 / Madison 617)</name>
    <name type="common">Brown rot fungus</name>
    <dbReference type="NCBI Taxonomy" id="670483"/>
    <lineage>
        <taxon>Eukaryota</taxon>
        <taxon>Fungi</taxon>
        <taxon>Dikarya</taxon>
        <taxon>Basidiomycota</taxon>
        <taxon>Agaricomycotina</taxon>
        <taxon>Agaricomycetes</taxon>
        <taxon>Gloeophyllales</taxon>
        <taxon>Gloeophyllaceae</taxon>
        <taxon>Gloeophyllum</taxon>
    </lineage>
</organism>
<dbReference type="STRING" id="670483.S7PYS5"/>
<dbReference type="HOGENOM" id="CLU_007044_0_0_1"/>
<sequence length="1183" mass="125386">MLQTRSVLSTLLVLSLVCDHVSADYTAVPRWGQAVALVNDVLFVHGGRTDPYNEYSYTSAPVDNDLLFLSLSSSFDPSSPPWQYVGGSSNSSAPQGPAVAWHTLSAFDSNDLLLFGGVPGPNSQTVQVDQADSAYLLNVYNRLEPSWTSESNSWASEPTRRIYLSASSSGGKVYIIGGEKADGSGSAFSDHYVFDPSGPSFTQLPTSNGPPDLYGHASVVLSNGTLLVLGGYSPSGSSLVPFNRIWALDTTRSDAEWYSFSVSASNLPTPRRGFAAVKLDGDRVLIHGGGDATLQTTYSDGWILDTSQNPASWSSLSQLSQLGPRKDHFAIAMGSEVVFGFGFGSNGPAPAALQVYDISYSAWQPSYTPIPTYTASTLPPATQTGTAGGGSPTGSTYPPGQSPTGTGTRSGYPGQPTQSGSGGGGDGQTQDGQDSSSSRTLPIVLGTLFGALGLLAAGAVAAYYVRRHRQQTGDAFHLIGGDGGDDEESAHLEGGRILPARMVDSTAGASAGWLAGGKKALVRFGRSTGLVAHSAAERRDMLADEDTRDFGRISLYNWGRQPSSTSTATFQSGWAERPKLGGLFQGSWASLRSLGGAMFDAAGARAGSSREASGSSKATTAWYEKDQLLYEPFSETSLMRAGDPVPTRPRASRQPSTTSVWSYTSYHDPFEDGGSEGHHDVASDEGQDEKEESTLLSRPPNLSLQTVVPKRFAAGHSLSPVTEVTSRTSMSNSLSSHSQEGAVASPYTTLGRSSLSSQEYTPRSPPPRTISMIDANPRPSEPLRRSDSWWARFAKTSFLDRRHSDPSKSSRAPLEFRDPQPPPRLVTIEESPQSVSKSPESPESLKNRRGHNLTYSSQHARSMSSLQTAKTADSEALERMAATVDVVQRIGSHVTSPSGTTSESQVSPVTETTRSTPPFSSAPSTSARATMGHDRESSSESWRESWRHSGGWSIPSRSLSLSARAVTSHMGGGTSSNMSSPPLSGSAKATLGHGHSSEAATSPPLSTSARATLSHATESNHLPSLRRSSSVMAAAGHTPARTPESPFDDRFAYSPPVLSPPVSTAAATIGHSAPTVLSPEEMTPEFEKSLPETPSTDSSGSTARSSGRRLSGPLVSSRVQELERRNSQDAESPTSPPPRNTRKREERPRGRHITVNYGLVQRPSLFVANPDDRQSSQGSSSDA</sequence>
<evidence type="ECO:0000256" key="2">
    <source>
        <dbReference type="SAM" id="SignalP"/>
    </source>
</evidence>
<feature type="compositionally biased region" description="Low complexity" evidence="1">
    <location>
        <begin position="726"/>
        <end position="738"/>
    </location>
</feature>
<feature type="compositionally biased region" description="Low complexity" evidence="1">
    <location>
        <begin position="975"/>
        <end position="986"/>
    </location>
</feature>
<feature type="compositionally biased region" description="Low complexity" evidence="1">
    <location>
        <begin position="428"/>
        <end position="438"/>
    </location>
</feature>
<feature type="compositionally biased region" description="Low complexity" evidence="1">
    <location>
        <begin position="912"/>
        <end position="930"/>
    </location>
</feature>
<accession>S7PYS5</accession>
<feature type="region of interest" description="Disordered" evidence="1">
    <location>
        <begin position="891"/>
        <end position="1183"/>
    </location>
</feature>
<dbReference type="EMBL" id="KB469307">
    <property type="protein sequence ID" value="EPQ52608.1"/>
    <property type="molecule type" value="Genomic_DNA"/>
</dbReference>
<dbReference type="AlphaFoldDB" id="S7PYS5"/>
<feature type="compositionally biased region" description="Polar residues" evidence="1">
    <location>
        <begin position="998"/>
        <end position="1031"/>
    </location>
</feature>
<dbReference type="Proteomes" id="UP000030669">
    <property type="component" value="Unassembled WGS sequence"/>
</dbReference>
<feature type="compositionally biased region" description="Polar residues" evidence="1">
    <location>
        <begin position="853"/>
        <end position="871"/>
    </location>
</feature>
<feature type="signal peptide" evidence="2">
    <location>
        <begin position="1"/>
        <end position="23"/>
    </location>
</feature>
<reference evidence="3 4" key="1">
    <citation type="journal article" date="2012" name="Science">
        <title>The Paleozoic origin of enzymatic lignin decomposition reconstructed from 31 fungal genomes.</title>
        <authorList>
            <person name="Floudas D."/>
            <person name="Binder M."/>
            <person name="Riley R."/>
            <person name="Barry K."/>
            <person name="Blanchette R.A."/>
            <person name="Henrissat B."/>
            <person name="Martinez A.T."/>
            <person name="Otillar R."/>
            <person name="Spatafora J.W."/>
            <person name="Yadav J.S."/>
            <person name="Aerts A."/>
            <person name="Benoit I."/>
            <person name="Boyd A."/>
            <person name="Carlson A."/>
            <person name="Copeland A."/>
            <person name="Coutinho P.M."/>
            <person name="de Vries R.P."/>
            <person name="Ferreira P."/>
            <person name="Findley K."/>
            <person name="Foster B."/>
            <person name="Gaskell J."/>
            <person name="Glotzer D."/>
            <person name="Gorecki P."/>
            <person name="Heitman J."/>
            <person name="Hesse C."/>
            <person name="Hori C."/>
            <person name="Igarashi K."/>
            <person name="Jurgens J.A."/>
            <person name="Kallen N."/>
            <person name="Kersten P."/>
            <person name="Kohler A."/>
            <person name="Kuees U."/>
            <person name="Kumar T.K.A."/>
            <person name="Kuo A."/>
            <person name="LaButti K."/>
            <person name="Larrondo L.F."/>
            <person name="Lindquist E."/>
            <person name="Ling A."/>
            <person name="Lombard V."/>
            <person name="Lucas S."/>
            <person name="Lundell T."/>
            <person name="Martin R."/>
            <person name="McLaughlin D.J."/>
            <person name="Morgenstern I."/>
            <person name="Morin E."/>
            <person name="Murat C."/>
            <person name="Nagy L.G."/>
            <person name="Nolan M."/>
            <person name="Ohm R.A."/>
            <person name="Patyshakuliyeva A."/>
            <person name="Rokas A."/>
            <person name="Ruiz-Duenas F.J."/>
            <person name="Sabat G."/>
            <person name="Salamov A."/>
            <person name="Samejima M."/>
            <person name="Schmutz J."/>
            <person name="Slot J.C."/>
            <person name="St John F."/>
            <person name="Stenlid J."/>
            <person name="Sun H."/>
            <person name="Sun S."/>
            <person name="Syed K."/>
            <person name="Tsang A."/>
            <person name="Wiebenga A."/>
            <person name="Young D."/>
            <person name="Pisabarro A."/>
            <person name="Eastwood D.C."/>
            <person name="Martin F."/>
            <person name="Cullen D."/>
            <person name="Grigoriev I.V."/>
            <person name="Hibbett D.S."/>
        </authorList>
    </citation>
    <scope>NUCLEOTIDE SEQUENCE [LARGE SCALE GENOMIC DNA]</scope>
    <source>
        <strain evidence="3 4">ATCC 11539</strain>
    </source>
</reference>
<feature type="region of interest" description="Disordered" evidence="1">
    <location>
        <begin position="634"/>
        <end position="702"/>
    </location>
</feature>
<evidence type="ECO:0000313" key="3">
    <source>
        <dbReference type="EMBL" id="EPQ52608.1"/>
    </source>
</evidence>
<keyword evidence="2" id="KW-0732">Signal</keyword>
<feature type="region of interest" description="Disordered" evidence="1">
    <location>
        <begin position="719"/>
        <end position="785"/>
    </location>
</feature>
<dbReference type="OrthoDB" id="432528at2759"/>
<feature type="compositionally biased region" description="Polar residues" evidence="1">
    <location>
        <begin position="653"/>
        <end position="665"/>
    </location>
</feature>
<feature type="compositionally biased region" description="Polar residues" evidence="1">
    <location>
        <begin position="893"/>
        <end position="911"/>
    </location>
</feature>
<evidence type="ECO:0000313" key="4">
    <source>
        <dbReference type="Proteomes" id="UP000030669"/>
    </source>
</evidence>
<feature type="compositionally biased region" description="Basic and acidic residues" evidence="1">
    <location>
        <begin position="931"/>
        <end position="947"/>
    </location>
</feature>
<dbReference type="PANTHER" id="PTHR46175:SF4">
    <property type="entry name" value="BACTERIOOPSIN TRANSCRIPTIONAL ACTIVATOR"/>
    <property type="match status" value="1"/>
</dbReference>
<feature type="region of interest" description="Disordered" evidence="1">
    <location>
        <begin position="800"/>
        <end position="874"/>
    </location>
</feature>
<dbReference type="RefSeq" id="XP_007868900.1">
    <property type="nucleotide sequence ID" value="XM_007870709.1"/>
</dbReference>
<evidence type="ECO:0000256" key="1">
    <source>
        <dbReference type="SAM" id="MobiDB-lite"/>
    </source>
</evidence>
<dbReference type="SUPFAM" id="SSF117281">
    <property type="entry name" value="Kelch motif"/>
    <property type="match status" value="1"/>
</dbReference>
<feature type="chain" id="PRO_5004555662" evidence="2">
    <location>
        <begin position="24"/>
        <end position="1183"/>
    </location>
</feature>
<feature type="compositionally biased region" description="Basic and acidic residues" evidence="1">
    <location>
        <begin position="800"/>
        <end position="818"/>
    </location>
</feature>
<dbReference type="KEGG" id="gtr:GLOTRDRAFT_140297"/>
<dbReference type="eggNOG" id="ENOG502S10E">
    <property type="taxonomic scope" value="Eukaryota"/>
</dbReference>
<dbReference type="Gene3D" id="2.120.10.80">
    <property type="entry name" value="Kelch-type beta propeller"/>
    <property type="match status" value="3"/>
</dbReference>
<gene>
    <name evidence="3" type="ORF">GLOTRDRAFT_140297</name>
</gene>
<dbReference type="GeneID" id="19304490"/>
<dbReference type="Pfam" id="PF24681">
    <property type="entry name" value="Kelch_KLHDC2_KLHL20_DRC7"/>
    <property type="match status" value="1"/>
</dbReference>
<dbReference type="PANTHER" id="PTHR46175">
    <property type="entry name" value="BACTERIOOPSIN TRANSCRIPTIONAL ACTIVATOR"/>
    <property type="match status" value="1"/>
</dbReference>
<feature type="compositionally biased region" description="Low complexity" evidence="1">
    <location>
        <begin position="1095"/>
        <end position="1112"/>
    </location>
</feature>
<name>S7PYS5_GLOTA</name>
<proteinExistence type="predicted"/>